<reference evidence="2 3" key="1">
    <citation type="submission" date="2017-12" db="EMBL/GenBank/DDBJ databases">
        <title>Comparative genomics of Botrytis spp.</title>
        <authorList>
            <person name="Valero-Jimenez C.A."/>
            <person name="Tapia P."/>
            <person name="Veloso J."/>
            <person name="Silva-Moreno E."/>
            <person name="Staats M."/>
            <person name="Valdes J.H."/>
            <person name="Van Kan J.A.L."/>
        </authorList>
    </citation>
    <scope>NUCLEOTIDE SEQUENCE [LARGE SCALE GENOMIC DNA]</scope>
    <source>
        <strain evidence="2 3">Bh0001</strain>
    </source>
</reference>
<feature type="compositionally biased region" description="Basic and acidic residues" evidence="1">
    <location>
        <begin position="15"/>
        <end position="27"/>
    </location>
</feature>
<feature type="region of interest" description="Disordered" evidence="1">
    <location>
        <begin position="318"/>
        <end position="354"/>
    </location>
</feature>
<accession>A0A4Z1H2Y2</accession>
<feature type="compositionally biased region" description="Basic and acidic residues" evidence="1">
    <location>
        <begin position="231"/>
        <end position="240"/>
    </location>
</feature>
<dbReference type="AlphaFoldDB" id="A0A4Z1H2Y2"/>
<evidence type="ECO:0008006" key="4">
    <source>
        <dbReference type="Google" id="ProtNLM"/>
    </source>
</evidence>
<evidence type="ECO:0000313" key="2">
    <source>
        <dbReference type="EMBL" id="TGO43268.1"/>
    </source>
</evidence>
<sequence>MNDMRDPRLRRRHQNRESQRRYRPIGERKKKSNAARLRSFGADLEIPVIEPTTDTPWQYQADINSSLFITQPTLYHRENDIAHTDLPQTRPHSLYSLSLAEQSAEPCLLQNRNTSGPFGNLSPSYGPHQESLFSRSDVQSDQGLSLTTGFLGDPGQIPANDLGRMAFPPELQTPYHIPTNRPVSQQFQYEVRRNERPHAHGTISRTKFASLPSPVTPHSERLAYPWNRRSNNLDKGKHEVSQQLSNQARPTPHRGTLPRRSEASKRVQVWPKAKEMVQEIANLYEFGVRLGLFDQDAELKEALATVREKFRALCKEKPGQNERSRKLNSVVVDSSEDGCSDNSYYDSEMEDAID</sequence>
<feature type="region of interest" description="Disordered" evidence="1">
    <location>
        <begin position="1"/>
        <end position="34"/>
    </location>
</feature>
<proteinExistence type="predicted"/>
<dbReference type="Proteomes" id="UP000297814">
    <property type="component" value="Unassembled WGS sequence"/>
</dbReference>
<keyword evidence="3" id="KW-1185">Reference proteome</keyword>
<organism evidence="2 3">
    <name type="scientific">Botrytis hyacinthi</name>
    <dbReference type="NCBI Taxonomy" id="278943"/>
    <lineage>
        <taxon>Eukaryota</taxon>
        <taxon>Fungi</taxon>
        <taxon>Dikarya</taxon>
        <taxon>Ascomycota</taxon>
        <taxon>Pezizomycotina</taxon>
        <taxon>Leotiomycetes</taxon>
        <taxon>Helotiales</taxon>
        <taxon>Sclerotiniaceae</taxon>
        <taxon>Botrytis</taxon>
    </lineage>
</organism>
<gene>
    <name evidence="2" type="ORF">BHYA_0002g00730</name>
</gene>
<comment type="caution">
    <text evidence="2">The sequence shown here is derived from an EMBL/GenBank/DDBJ whole genome shotgun (WGS) entry which is preliminary data.</text>
</comment>
<name>A0A4Z1H2Y2_9HELO</name>
<evidence type="ECO:0000256" key="1">
    <source>
        <dbReference type="SAM" id="MobiDB-lite"/>
    </source>
</evidence>
<dbReference type="EMBL" id="PQXK01000002">
    <property type="protein sequence ID" value="TGO43268.1"/>
    <property type="molecule type" value="Genomic_DNA"/>
</dbReference>
<protein>
    <recommendedName>
        <fullName evidence="4">BZIP domain-containing protein</fullName>
    </recommendedName>
</protein>
<feature type="region of interest" description="Disordered" evidence="1">
    <location>
        <begin position="226"/>
        <end position="266"/>
    </location>
</feature>
<evidence type="ECO:0000313" key="3">
    <source>
        <dbReference type="Proteomes" id="UP000297814"/>
    </source>
</evidence>